<proteinExistence type="predicted"/>
<dbReference type="Proteomes" id="UP000694580">
    <property type="component" value="Chromosome 15"/>
</dbReference>
<dbReference type="AlphaFoldDB" id="A0AAY4AUH6"/>
<evidence type="ECO:0000313" key="2">
    <source>
        <dbReference type="Ensembl" id="ENSDCDP00010012472.1"/>
    </source>
</evidence>
<reference evidence="2 3" key="1">
    <citation type="submission" date="2020-06" db="EMBL/GenBank/DDBJ databases">
        <authorList>
            <consortium name="Wellcome Sanger Institute Data Sharing"/>
        </authorList>
    </citation>
    <scope>NUCLEOTIDE SEQUENCE [LARGE SCALE GENOMIC DNA]</scope>
</reference>
<keyword evidence="3" id="KW-1185">Reference proteome</keyword>
<feature type="domain" description="Reverse transcriptase" evidence="1">
    <location>
        <begin position="1"/>
        <end position="165"/>
    </location>
</feature>
<dbReference type="GeneTree" id="ENSGT01140000282554"/>
<dbReference type="PANTHER" id="PTHR33332">
    <property type="entry name" value="REVERSE TRANSCRIPTASE DOMAIN-CONTAINING PROTEIN"/>
    <property type="match status" value="1"/>
</dbReference>
<dbReference type="Ensembl" id="ENSDCDT00010013071.1">
    <property type="protein sequence ID" value="ENSDCDP00010012472.1"/>
    <property type="gene ID" value="ENSDCDG00010005591.1"/>
</dbReference>
<accession>A0AAY4AUH6</accession>
<dbReference type="Pfam" id="PF00078">
    <property type="entry name" value="RVT_1"/>
    <property type="match status" value="1"/>
</dbReference>
<dbReference type="InterPro" id="IPR000477">
    <property type="entry name" value="RT_dom"/>
</dbReference>
<evidence type="ECO:0000259" key="1">
    <source>
        <dbReference type="PROSITE" id="PS50878"/>
    </source>
</evidence>
<protein>
    <recommendedName>
        <fullName evidence="1">Reverse transcriptase domain-containing protein</fullName>
    </recommendedName>
</protein>
<reference evidence="2" key="3">
    <citation type="submission" date="2025-09" db="UniProtKB">
        <authorList>
            <consortium name="Ensembl"/>
        </authorList>
    </citation>
    <scope>IDENTIFICATION</scope>
</reference>
<name>A0AAY4AUH6_9TELE</name>
<sequence>MATDQGRISLLVLSAAFDTIDHAILLARLENVIGIKGTALEWFRSFLTTRYQFVDINGVSSSHSKVDFGVPQGSVLGPLLFSLYMLPLGDVIRKHGISFHCYADDTELYLSAMPDQRQQLNKIENCLKDIRQWILTNFLLLNPDKTEALVLGPQAARHKLADYTITLDSLSISPSIEGVPLCITPSQGFFLSFFFLSPRVFLCGVFPCVQKGQVWGVSTVGPVKAH</sequence>
<dbReference type="PROSITE" id="PS50878">
    <property type="entry name" value="RT_POL"/>
    <property type="match status" value="1"/>
</dbReference>
<organism evidence="2 3">
    <name type="scientific">Denticeps clupeoides</name>
    <name type="common">denticle herring</name>
    <dbReference type="NCBI Taxonomy" id="299321"/>
    <lineage>
        <taxon>Eukaryota</taxon>
        <taxon>Metazoa</taxon>
        <taxon>Chordata</taxon>
        <taxon>Craniata</taxon>
        <taxon>Vertebrata</taxon>
        <taxon>Euteleostomi</taxon>
        <taxon>Actinopterygii</taxon>
        <taxon>Neopterygii</taxon>
        <taxon>Teleostei</taxon>
        <taxon>Clupei</taxon>
        <taxon>Clupeiformes</taxon>
        <taxon>Denticipitoidei</taxon>
        <taxon>Denticipitidae</taxon>
        <taxon>Denticeps</taxon>
    </lineage>
</organism>
<dbReference type="InterPro" id="IPR043502">
    <property type="entry name" value="DNA/RNA_pol_sf"/>
</dbReference>
<reference evidence="2" key="2">
    <citation type="submission" date="2025-08" db="UniProtKB">
        <authorList>
            <consortium name="Ensembl"/>
        </authorList>
    </citation>
    <scope>IDENTIFICATION</scope>
</reference>
<evidence type="ECO:0000313" key="3">
    <source>
        <dbReference type="Proteomes" id="UP000694580"/>
    </source>
</evidence>
<dbReference type="SUPFAM" id="SSF56672">
    <property type="entry name" value="DNA/RNA polymerases"/>
    <property type="match status" value="1"/>
</dbReference>